<dbReference type="SMART" id="SM00212">
    <property type="entry name" value="UBCc"/>
    <property type="match status" value="1"/>
</dbReference>
<dbReference type="Gene3D" id="1.20.1280.50">
    <property type="match status" value="1"/>
</dbReference>
<sequence>MAVQLPSATRRLLQDYRDITLHPVSTAVTAAPTPANIYEWHGNLSLFLASTNSTFTIHFTLLFPSSYPAAPPSLLLATRLPHENVLTAVGGYKVCLDMLDEGLEMEYKGWSRAYTVRSILMQLEAFLTDESELVNARLGTLEQARQDAVRYVCKKCGSRTAKPWPAFPTAEAVNRRVVREVKRPRIVKRDGNLGKKEEQKGKRKVGDDGWSEVSSKREQAEMKRRKGKSKEDAPPAKEEKKKLVDFSKAAGRVMVIKPGHQIRQAPKLLELADLEKLRIAPPEHARPAAPEDMQEQPRDIYFASIERSHAGLFAKLPYEMMLQILLSGGLSARDVVNLSLTCRHIHSFCTDGYFWKAFFQRCYPNSTLVASTLDDWLAAFAQESNFAGSEMRCFASKVTMDEDVLGLPVDFTVNPKTKQVDYIYLVDSSDLLSRTAFMADGVRRTTWNREFSAWCPMFLSDEHFRRALPDIQEFMVKMSPELGTRIFSPRMVLSVIPKMMNTLVVLLMDEGEKVSTKAVEGYFLLHRLFRAMVSEYPQLQAEIEERIRRVIERDDNRTKSALPNLGNFLPLLSVSEKYSWVTPGLSRAIIGETFDRGVIWAARENRGVLNVNKFPPDAVAAHDAYLKLWLEPSRISRRLLAFHVRLLFQLRQKPGSASSVDEIATANDLLYGRPPRPVVDKFQRTVQKIMSLETWPQFFEAVFVPVPPMVNLTALLQQSVRNSLRKRYHRAGMDFSRIQASGVSRLLLRGQSYSVPPNLAKLEMRESWRWESNYSRVYLDATCTAFDFSHKFVDEVTFGSRIALCGDEENRNSTAALRHSGDEIDDAISRGQHTIQVDLARIAGRSNVKALVFCMSAWQRARLCEFKAPEVTLVDPATKVELATYNFKNTGGEEGKSVVMAVLWRGAVGGKWELKAVGDIGMGDLTRPNTLREEMKESLRKIW</sequence>
<protein>
    <submittedName>
        <fullName evidence="4">Ubiquitin-conjugating enzyme</fullName>
    </submittedName>
</protein>
<dbReference type="Pfam" id="PF02342">
    <property type="entry name" value="TerD"/>
    <property type="match status" value="1"/>
</dbReference>
<dbReference type="PANTHER" id="PTHR24067">
    <property type="entry name" value="UBIQUITIN-CONJUGATING ENZYME E2"/>
    <property type="match status" value="1"/>
</dbReference>
<reference evidence="4" key="1">
    <citation type="submission" date="2023-01" db="EMBL/GenBank/DDBJ databases">
        <title>The chitinases involved in constricting ring structure development in the nematode-trapping fungus Drechslerella dactyloides.</title>
        <authorList>
            <person name="Wang R."/>
            <person name="Zhang L."/>
            <person name="Tang P."/>
            <person name="Li S."/>
            <person name="Liang L."/>
        </authorList>
    </citation>
    <scope>NUCLEOTIDE SEQUENCE</scope>
    <source>
        <strain evidence="4">YMF1.00031</strain>
    </source>
</reference>
<dbReference type="CDD" id="cd23955">
    <property type="entry name" value="UBCc_invertebrate"/>
    <property type="match status" value="1"/>
</dbReference>
<feature type="compositionally biased region" description="Basic and acidic residues" evidence="2">
    <location>
        <begin position="229"/>
        <end position="243"/>
    </location>
</feature>
<feature type="compositionally biased region" description="Basic and acidic residues" evidence="2">
    <location>
        <begin position="188"/>
        <end position="207"/>
    </location>
</feature>
<dbReference type="Gene3D" id="2.60.60.30">
    <property type="entry name" value="sav2460 like domains"/>
    <property type="match status" value="1"/>
</dbReference>
<dbReference type="SUPFAM" id="SSF54495">
    <property type="entry name" value="UBC-like"/>
    <property type="match status" value="1"/>
</dbReference>
<evidence type="ECO:0000256" key="2">
    <source>
        <dbReference type="SAM" id="MobiDB-lite"/>
    </source>
</evidence>
<dbReference type="Pfam" id="PF00179">
    <property type="entry name" value="UQ_con"/>
    <property type="match status" value="1"/>
</dbReference>
<dbReference type="Gene3D" id="3.10.110.10">
    <property type="entry name" value="Ubiquitin Conjugating Enzyme"/>
    <property type="match status" value="1"/>
</dbReference>
<dbReference type="InterPro" id="IPR036047">
    <property type="entry name" value="F-box-like_dom_sf"/>
</dbReference>
<dbReference type="InterPro" id="IPR001810">
    <property type="entry name" value="F-box_dom"/>
</dbReference>
<keyword evidence="5" id="KW-1185">Reference proteome</keyword>
<evidence type="ECO:0000256" key="1">
    <source>
        <dbReference type="ARBA" id="ARBA00022786"/>
    </source>
</evidence>
<feature type="domain" description="UBC core" evidence="3">
    <location>
        <begin position="7"/>
        <end position="166"/>
    </location>
</feature>
<dbReference type="Pfam" id="PF12937">
    <property type="entry name" value="F-box-like"/>
    <property type="match status" value="1"/>
</dbReference>
<proteinExistence type="predicted"/>
<dbReference type="InterPro" id="IPR003325">
    <property type="entry name" value="TerD"/>
</dbReference>
<evidence type="ECO:0000313" key="4">
    <source>
        <dbReference type="EMBL" id="KAJ6260262.1"/>
    </source>
</evidence>
<dbReference type="Proteomes" id="UP001221413">
    <property type="component" value="Unassembled WGS sequence"/>
</dbReference>
<dbReference type="InterPro" id="IPR050113">
    <property type="entry name" value="Ub_conjugating_enzyme"/>
</dbReference>
<evidence type="ECO:0000313" key="5">
    <source>
        <dbReference type="Proteomes" id="UP001221413"/>
    </source>
</evidence>
<accession>A0AAD6J1D8</accession>
<evidence type="ECO:0000259" key="3">
    <source>
        <dbReference type="PROSITE" id="PS50127"/>
    </source>
</evidence>
<keyword evidence="1" id="KW-0833">Ubl conjugation pathway</keyword>
<dbReference type="InterPro" id="IPR016135">
    <property type="entry name" value="UBQ-conjugating_enzyme/RWD"/>
</dbReference>
<gene>
    <name evidence="4" type="ORF">Dda_4486</name>
</gene>
<dbReference type="EMBL" id="JAQGDS010000005">
    <property type="protein sequence ID" value="KAJ6260262.1"/>
    <property type="molecule type" value="Genomic_DNA"/>
</dbReference>
<dbReference type="InterPro" id="IPR000608">
    <property type="entry name" value="UBC"/>
</dbReference>
<feature type="region of interest" description="Disordered" evidence="2">
    <location>
        <begin position="188"/>
        <end position="243"/>
    </location>
</feature>
<dbReference type="SUPFAM" id="SSF81383">
    <property type="entry name" value="F-box domain"/>
    <property type="match status" value="1"/>
</dbReference>
<dbReference type="PROSITE" id="PS50127">
    <property type="entry name" value="UBC_2"/>
    <property type="match status" value="1"/>
</dbReference>
<organism evidence="4 5">
    <name type="scientific">Drechslerella dactyloides</name>
    <name type="common">Nematode-trapping fungus</name>
    <name type="synonym">Arthrobotrys dactyloides</name>
    <dbReference type="NCBI Taxonomy" id="74499"/>
    <lineage>
        <taxon>Eukaryota</taxon>
        <taxon>Fungi</taxon>
        <taxon>Dikarya</taxon>
        <taxon>Ascomycota</taxon>
        <taxon>Pezizomycotina</taxon>
        <taxon>Orbiliomycetes</taxon>
        <taxon>Orbiliales</taxon>
        <taxon>Orbiliaceae</taxon>
        <taxon>Drechslerella</taxon>
    </lineage>
</organism>
<dbReference type="CDD" id="cd06974">
    <property type="entry name" value="TerD_like"/>
    <property type="match status" value="1"/>
</dbReference>
<comment type="caution">
    <text evidence="4">The sequence shown here is derived from an EMBL/GenBank/DDBJ whole genome shotgun (WGS) entry which is preliminary data.</text>
</comment>
<dbReference type="AlphaFoldDB" id="A0AAD6J1D8"/>
<name>A0AAD6J1D8_DREDA</name>